<name>A0A4R7JY77_9GAMM</name>
<dbReference type="EMBL" id="SOAX01000002">
    <property type="protein sequence ID" value="TDT43460.1"/>
    <property type="molecule type" value="Genomic_DNA"/>
</dbReference>
<dbReference type="PANTHER" id="PTHR43245:SF23">
    <property type="entry name" value="NAD(P)-BINDING DOMAIN-CONTAINING PROTEIN"/>
    <property type="match status" value="1"/>
</dbReference>
<proteinExistence type="predicted"/>
<organism evidence="2 3">
    <name type="scientific">Halospina denitrificans</name>
    <dbReference type="NCBI Taxonomy" id="332522"/>
    <lineage>
        <taxon>Bacteria</taxon>
        <taxon>Pseudomonadati</taxon>
        <taxon>Pseudomonadota</taxon>
        <taxon>Gammaproteobacteria</taxon>
        <taxon>Halospina</taxon>
    </lineage>
</organism>
<reference evidence="2 3" key="1">
    <citation type="submission" date="2019-03" db="EMBL/GenBank/DDBJ databases">
        <title>Genomic Encyclopedia of Type Strains, Phase IV (KMG-IV): sequencing the most valuable type-strain genomes for metagenomic binning, comparative biology and taxonomic classification.</title>
        <authorList>
            <person name="Goeker M."/>
        </authorList>
    </citation>
    <scope>NUCLEOTIDE SEQUENCE [LARGE SCALE GENOMIC DNA]</scope>
    <source>
        <strain evidence="2 3">DSM 15505</strain>
    </source>
</reference>
<dbReference type="OrthoDB" id="9803010at2"/>
<dbReference type="Gene3D" id="3.40.50.720">
    <property type="entry name" value="NAD(P)-binding Rossmann-like Domain"/>
    <property type="match status" value="1"/>
</dbReference>
<dbReference type="Pfam" id="PF01370">
    <property type="entry name" value="Epimerase"/>
    <property type="match status" value="1"/>
</dbReference>
<sequence>MQTVLVTGAGGYIGSVLVPKLLANGYHVRAIDRYFFGDDKLTPHEGLEIVKEDSRRLTPEHFKGIDHVIDLVAISNDPSGELFSEPTWQINHQSRAKTAEMAKQAGVKRYILPSSCSIYGFQDDVVDETAGTNPLTVYARANEKAENDTLPLADQDFVVTIMRQATVFGYSPRMRFDLAINGMTYGAYTNKNLPLMRDGTQYRPMLHVQDTTDVMTLLLQAEPEKINGEIFNVGSAENTYQLGDLGKRVAATVGELLGESIGIEWYGEPDHRSYRVSFEKLESTLGWKASRTAETGTREIVEKLQSGELDKTDQTLTLNWYQELTKWHRIIKDIERHGGILDIE</sequence>
<dbReference type="InterPro" id="IPR036291">
    <property type="entry name" value="NAD(P)-bd_dom_sf"/>
</dbReference>
<comment type="caution">
    <text evidence="2">The sequence shown here is derived from an EMBL/GenBank/DDBJ whole genome shotgun (WGS) entry which is preliminary data.</text>
</comment>
<keyword evidence="3" id="KW-1185">Reference proteome</keyword>
<dbReference type="PANTHER" id="PTHR43245">
    <property type="entry name" value="BIFUNCTIONAL POLYMYXIN RESISTANCE PROTEIN ARNA"/>
    <property type="match status" value="1"/>
</dbReference>
<dbReference type="Proteomes" id="UP000295830">
    <property type="component" value="Unassembled WGS sequence"/>
</dbReference>
<dbReference type="CDD" id="cd08946">
    <property type="entry name" value="SDR_e"/>
    <property type="match status" value="1"/>
</dbReference>
<dbReference type="RefSeq" id="WP_133735528.1">
    <property type="nucleotide sequence ID" value="NZ_SOAX01000002.1"/>
</dbReference>
<protein>
    <submittedName>
        <fullName evidence="2">Nucleoside-diphosphate-sugar epimerase</fullName>
    </submittedName>
</protein>
<evidence type="ECO:0000313" key="3">
    <source>
        <dbReference type="Proteomes" id="UP000295830"/>
    </source>
</evidence>
<feature type="domain" description="NAD-dependent epimerase/dehydratase" evidence="1">
    <location>
        <begin position="4"/>
        <end position="234"/>
    </location>
</feature>
<dbReference type="InterPro" id="IPR050177">
    <property type="entry name" value="Lipid_A_modif_metabolic_enz"/>
</dbReference>
<dbReference type="AlphaFoldDB" id="A0A4R7JY77"/>
<evidence type="ECO:0000259" key="1">
    <source>
        <dbReference type="Pfam" id="PF01370"/>
    </source>
</evidence>
<dbReference type="SUPFAM" id="SSF51735">
    <property type="entry name" value="NAD(P)-binding Rossmann-fold domains"/>
    <property type="match status" value="1"/>
</dbReference>
<gene>
    <name evidence="2" type="ORF">DES49_1277</name>
</gene>
<dbReference type="InterPro" id="IPR001509">
    <property type="entry name" value="Epimerase_deHydtase"/>
</dbReference>
<evidence type="ECO:0000313" key="2">
    <source>
        <dbReference type="EMBL" id="TDT43460.1"/>
    </source>
</evidence>
<accession>A0A4R7JY77</accession>